<organism evidence="1 2">
    <name type="scientific">Mycena rosella</name>
    <name type="common">Pink bonnet</name>
    <name type="synonym">Agaricus rosellus</name>
    <dbReference type="NCBI Taxonomy" id="1033263"/>
    <lineage>
        <taxon>Eukaryota</taxon>
        <taxon>Fungi</taxon>
        <taxon>Dikarya</taxon>
        <taxon>Basidiomycota</taxon>
        <taxon>Agaricomycotina</taxon>
        <taxon>Agaricomycetes</taxon>
        <taxon>Agaricomycetidae</taxon>
        <taxon>Agaricales</taxon>
        <taxon>Marasmiineae</taxon>
        <taxon>Mycenaceae</taxon>
        <taxon>Mycena</taxon>
    </lineage>
</organism>
<dbReference type="Proteomes" id="UP001221757">
    <property type="component" value="Unassembled WGS sequence"/>
</dbReference>
<sequence length="130" mass="15963">MAQPDWDYTWSHTMSTYQTRLDKLEITPVELDFPQSIEEYQLKPREIQQRITHFLLLETDDQREKMLTEFSWAWRQATTLRYECQMDAVRWFFLQVQVRFFMRVPFSKEFQEELQASIVELNSVVDSRKR</sequence>
<proteinExistence type="predicted"/>
<protein>
    <submittedName>
        <fullName evidence="1">Uncharacterized protein</fullName>
    </submittedName>
</protein>
<reference evidence="1" key="1">
    <citation type="submission" date="2023-03" db="EMBL/GenBank/DDBJ databases">
        <title>Massive genome expansion in bonnet fungi (Mycena s.s.) driven by repeated elements and novel gene families across ecological guilds.</title>
        <authorList>
            <consortium name="Lawrence Berkeley National Laboratory"/>
            <person name="Harder C.B."/>
            <person name="Miyauchi S."/>
            <person name="Viragh M."/>
            <person name="Kuo A."/>
            <person name="Thoen E."/>
            <person name="Andreopoulos B."/>
            <person name="Lu D."/>
            <person name="Skrede I."/>
            <person name="Drula E."/>
            <person name="Henrissat B."/>
            <person name="Morin E."/>
            <person name="Kohler A."/>
            <person name="Barry K."/>
            <person name="LaButti K."/>
            <person name="Morin E."/>
            <person name="Salamov A."/>
            <person name="Lipzen A."/>
            <person name="Mereny Z."/>
            <person name="Hegedus B."/>
            <person name="Baldrian P."/>
            <person name="Stursova M."/>
            <person name="Weitz H."/>
            <person name="Taylor A."/>
            <person name="Grigoriev I.V."/>
            <person name="Nagy L.G."/>
            <person name="Martin F."/>
            <person name="Kauserud H."/>
        </authorList>
    </citation>
    <scope>NUCLEOTIDE SEQUENCE</scope>
    <source>
        <strain evidence="1">CBHHK067</strain>
    </source>
</reference>
<accession>A0AAD7DUW0</accession>
<keyword evidence="2" id="KW-1185">Reference proteome</keyword>
<comment type="caution">
    <text evidence="1">The sequence shown here is derived from an EMBL/GenBank/DDBJ whole genome shotgun (WGS) entry which is preliminary data.</text>
</comment>
<evidence type="ECO:0000313" key="2">
    <source>
        <dbReference type="Proteomes" id="UP001221757"/>
    </source>
</evidence>
<evidence type="ECO:0000313" key="1">
    <source>
        <dbReference type="EMBL" id="KAJ7698573.1"/>
    </source>
</evidence>
<gene>
    <name evidence="1" type="ORF">B0H17DRAFT_1129626</name>
</gene>
<dbReference type="EMBL" id="JARKIE010000025">
    <property type="protein sequence ID" value="KAJ7698573.1"/>
    <property type="molecule type" value="Genomic_DNA"/>
</dbReference>
<name>A0AAD7DUW0_MYCRO</name>
<dbReference type="AlphaFoldDB" id="A0AAD7DUW0"/>